<dbReference type="RefSeq" id="WP_157564057.1">
    <property type="nucleotide sequence ID" value="NZ_WPIK01000002.1"/>
</dbReference>
<dbReference type="EMBL" id="WPIK01000002">
    <property type="protein sequence ID" value="MVN20509.1"/>
    <property type="molecule type" value="Genomic_DNA"/>
</dbReference>
<sequence>MKALKAIFFFMLMLISPITFAHVGSPGVVYEGKAGPYNIMVNINPPDVIPGTASVSIYTENQQVKTVLVSPVYWYAGDKGSPKADEALPVKGTPGQYQATVWLMWTGTSSMKITVNGVLGKGTAVVPVMAVSTAQRTMPKSLGWILVGLGLLLVILMATIIGASVSDGLLKPGTNNLPHLQRKKITGFAVSLLVLALILYGGSSWWNSWSRNYRRNLYFAPQAKSSILNYDQHQILHFQIDSNSLKPYNKSMSFIVPDHGKLMHLFMVRENSLDVFAHLHPFRKDSLNFFVDLPDLPEGRYLVFADVVRWNGFTETITDTLDVPQKTLVKTASAKLYSAFFPDPDDTYVISNTSNQTVNNFAGKTVLLCGSPGESMKLADGSSAVWEHAANVPFEANKVYPLTFAIHDPSGAAVKLEPYMGMMGHAVVLKYDGSVYMHLHPVGTFSMASQEIIEGRMKGSEKPPATPDAARFRDSIDREIIKIRQMSESDRNKYLAAAMPVMDMQNNQHSKMDAMVTFPYAFPSAGKYRIWVQMKRNGKILNSAFDAIVQ</sequence>
<name>A0A7K1ST75_9SPHI</name>
<feature type="transmembrane region" description="Helical" evidence="1">
    <location>
        <begin position="143"/>
        <end position="165"/>
    </location>
</feature>
<accession>A0A7K1ST75</accession>
<keyword evidence="1" id="KW-1133">Transmembrane helix</keyword>
<evidence type="ECO:0000313" key="4">
    <source>
        <dbReference type="Proteomes" id="UP000462014"/>
    </source>
</evidence>
<proteinExistence type="predicted"/>
<dbReference type="Proteomes" id="UP000462014">
    <property type="component" value="Unassembled WGS sequence"/>
</dbReference>
<keyword evidence="1" id="KW-0812">Transmembrane</keyword>
<gene>
    <name evidence="3" type="ORF">GO621_03045</name>
</gene>
<feature type="signal peptide" evidence="2">
    <location>
        <begin position="1"/>
        <end position="21"/>
    </location>
</feature>
<evidence type="ECO:0000256" key="2">
    <source>
        <dbReference type="SAM" id="SignalP"/>
    </source>
</evidence>
<evidence type="ECO:0000313" key="3">
    <source>
        <dbReference type="EMBL" id="MVN20509.1"/>
    </source>
</evidence>
<protein>
    <submittedName>
        <fullName evidence="3">Uncharacterized protein</fullName>
    </submittedName>
</protein>
<keyword evidence="2" id="KW-0732">Signal</keyword>
<reference evidence="3 4" key="1">
    <citation type="submission" date="2019-12" db="EMBL/GenBank/DDBJ databases">
        <title>Mucilaginibacter sp. HMF7410 genome sequencing and assembly.</title>
        <authorList>
            <person name="Kang H."/>
            <person name="Cha I."/>
            <person name="Kim H."/>
            <person name="Joh K."/>
        </authorList>
    </citation>
    <scope>NUCLEOTIDE SEQUENCE [LARGE SCALE GENOMIC DNA]</scope>
    <source>
        <strain evidence="3 4">HMF7410</strain>
    </source>
</reference>
<feature type="chain" id="PRO_5029611391" evidence="2">
    <location>
        <begin position="22"/>
        <end position="550"/>
    </location>
</feature>
<feature type="transmembrane region" description="Helical" evidence="1">
    <location>
        <begin position="185"/>
        <end position="206"/>
    </location>
</feature>
<organism evidence="3 4">
    <name type="scientific">Mucilaginibacter arboris</name>
    <dbReference type="NCBI Taxonomy" id="2682090"/>
    <lineage>
        <taxon>Bacteria</taxon>
        <taxon>Pseudomonadati</taxon>
        <taxon>Bacteroidota</taxon>
        <taxon>Sphingobacteriia</taxon>
        <taxon>Sphingobacteriales</taxon>
        <taxon>Sphingobacteriaceae</taxon>
        <taxon>Mucilaginibacter</taxon>
    </lineage>
</organism>
<comment type="caution">
    <text evidence="3">The sequence shown here is derived from an EMBL/GenBank/DDBJ whole genome shotgun (WGS) entry which is preliminary data.</text>
</comment>
<keyword evidence="1" id="KW-0472">Membrane</keyword>
<keyword evidence="4" id="KW-1185">Reference proteome</keyword>
<dbReference type="AlphaFoldDB" id="A0A7K1ST75"/>
<evidence type="ECO:0000256" key="1">
    <source>
        <dbReference type="SAM" id="Phobius"/>
    </source>
</evidence>